<evidence type="ECO:0000256" key="11">
    <source>
        <dbReference type="PROSITE-ProRule" id="PRU00182"/>
    </source>
</evidence>
<dbReference type="SMART" id="SM00363">
    <property type="entry name" value="S4"/>
    <property type="match status" value="1"/>
</dbReference>
<dbReference type="InterPro" id="IPR020103">
    <property type="entry name" value="PsdUridine_synth_cat_dom_sf"/>
</dbReference>
<evidence type="ECO:0000256" key="4">
    <source>
        <dbReference type="ARBA" id="ARBA00038922"/>
    </source>
</evidence>
<evidence type="ECO:0000256" key="10">
    <source>
        <dbReference type="ARBA" id="ARBA00043147"/>
    </source>
</evidence>
<evidence type="ECO:0000256" key="2">
    <source>
        <dbReference type="ARBA" id="ARBA00036390"/>
    </source>
</evidence>
<dbReference type="SUPFAM" id="SSF55174">
    <property type="entry name" value="Alpha-L RNA-binding motif"/>
    <property type="match status" value="1"/>
</dbReference>
<dbReference type="RefSeq" id="WP_085277067.1">
    <property type="nucleotide sequence ID" value="NZ_FXAG01000017.1"/>
</dbReference>
<reference evidence="14" key="1">
    <citation type="submission" date="2017-04" db="EMBL/GenBank/DDBJ databases">
        <authorList>
            <person name="Varghese N."/>
            <person name="Submissions S."/>
        </authorList>
    </citation>
    <scope>NUCLEOTIDE SEQUENCE [LARGE SCALE GENOMIC DNA]</scope>
    <source>
        <strain evidence="14">DSM 22618</strain>
    </source>
</reference>
<accession>A0A1Y6C6K0</accession>
<evidence type="ECO:0000259" key="12">
    <source>
        <dbReference type="SMART" id="SM00363"/>
    </source>
</evidence>
<dbReference type="Gene3D" id="3.10.290.10">
    <property type="entry name" value="RNA-binding S4 domain"/>
    <property type="match status" value="1"/>
</dbReference>
<dbReference type="Gene3D" id="3.30.2350.10">
    <property type="entry name" value="Pseudouridine synthase"/>
    <property type="match status" value="1"/>
</dbReference>
<evidence type="ECO:0000313" key="14">
    <source>
        <dbReference type="Proteomes" id="UP000192920"/>
    </source>
</evidence>
<evidence type="ECO:0000256" key="9">
    <source>
        <dbReference type="ARBA" id="ARBA00042890"/>
    </source>
</evidence>
<dbReference type="PANTHER" id="PTHR47683:SF2">
    <property type="entry name" value="RNA-BINDING S4 DOMAIN-CONTAINING PROTEIN"/>
    <property type="match status" value="1"/>
</dbReference>
<dbReference type="GO" id="GO:0160138">
    <property type="term" value="F:23S rRNA pseudouridine(2604) synthase activity"/>
    <property type="evidence" value="ECO:0007669"/>
    <property type="project" value="UniProtKB-EC"/>
</dbReference>
<evidence type="ECO:0000313" key="13">
    <source>
        <dbReference type="EMBL" id="SMF38825.1"/>
    </source>
</evidence>
<dbReference type="PANTHER" id="PTHR47683">
    <property type="entry name" value="PSEUDOURIDINE SYNTHASE FAMILY PROTEIN-RELATED"/>
    <property type="match status" value="1"/>
</dbReference>
<dbReference type="Pfam" id="PF00849">
    <property type="entry name" value="PseudoU_synth_2"/>
    <property type="match status" value="1"/>
</dbReference>
<dbReference type="SUPFAM" id="SSF55120">
    <property type="entry name" value="Pseudouridine synthase"/>
    <property type="match status" value="1"/>
</dbReference>
<dbReference type="InterPro" id="IPR000748">
    <property type="entry name" value="PsdUridine_synth_RsuA/RluB/E/F"/>
</dbReference>
<keyword evidence="11" id="KW-0694">RNA-binding</keyword>
<proteinExistence type="predicted"/>
<dbReference type="EMBL" id="FXAG01000017">
    <property type="protein sequence ID" value="SMF38825.1"/>
    <property type="molecule type" value="Genomic_DNA"/>
</dbReference>
<sequence length="244" mass="27595">MTDTIRLSKRMTELGLCSRREADEFIEMGLVKVDGVVVNVLGSRVRPEQTIELTRQAMALQAERVTFLLNKPVGYGSGPSEAGERPAWQLIKPETRSPRDRSGYTFLKKHLNYLAPAGKLDVDSSGLLVLTQDGRIARALMAKAADFEQEFLVWVEGEVSEAMLEQLRHGLSLDGEALKPVKVSRQSDSQLRFVLRDPVRRQIRRMAELVGLRVTAVKRIRIGRIALGDLEQGQWRYLAEHERF</sequence>
<gene>
    <name evidence="13" type="ORF">SAMN02745746_02935</name>
</gene>
<evidence type="ECO:0000256" key="7">
    <source>
        <dbReference type="ARBA" id="ARBA00041697"/>
    </source>
</evidence>
<dbReference type="InterPro" id="IPR036986">
    <property type="entry name" value="S4_RNA-bd_sf"/>
</dbReference>
<comment type="catalytic activity">
    <reaction evidence="2">
        <text>uridine(35) in tRNA(Tyr) = pseudouridine(35) in tRNA(Tyr)</text>
        <dbReference type="Rhea" id="RHEA:60556"/>
        <dbReference type="Rhea" id="RHEA-COMP:15607"/>
        <dbReference type="Rhea" id="RHEA-COMP:15608"/>
        <dbReference type="ChEBI" id="CHEBI:65314"/>
        <dbReference type="ChEBI" id="CHEBI:65315"/>
    </reaction>
</comment>
<organism evidence="13 14">
    <name type="scientific">Pseudogulbenkiania subflava DSM 22618</name>
    <dbReference type="NCBI Taxonomy" id="1123014"/>
    <lineage>
        <taxon>Bacteria</taxon>
        <taxon>Pseudomonadati</taxon>
        <taxon>Pseudomonadota</taxon>
        <taxon>Betaproteobacteria</taxon>
        <taxon>Neisseriales</taxon>
        <taxon>Chromobacteriaceae</taxon>
        <taxon>Pseudogulbenkiania</taxon>
    </lineage>
</organism>
<dbReference type="Pfam" id="PF01479">
    <property type="entry name" value="S4"/>
    <property type="match status" value="1"/>
</dbReference>
<evidence type="ECO:0000256" key="3">
    <source>
        <dbReference type="ARBA" id="ARBA00036535"/>
    </source>
</evidence>
<feature type="domain" description="RNA-binding S4" evidence="12">
    <location>
        <begin position="5"/>
        <end position="70"/>
    </location>
</feature>
<dbReference type="InterPro" id="IPR002942">
    <property type="entry name" value="S4_RNA-bd"/>
</dbReference>
<comment type="catalytic activity">
    <reaction evidence="3">
        <text>uridine(2604) in 23S rRNA = pseudouridine(2604) in 23S rRNA</text>
        <dbReference type="Rhea" id="RHEA:38875"/>
        <dbReference type="Rhea" id="RHEA-COMP:10093"/>
        <dbReference type="Rhea" id="RHEA-COMP:10094"/>
        <dbReference type="ChEBI" id="CHEBI:65314"/>
        <dbReference type="ChEBI" id="CHEBI:65315"/>
        <dbReference type="EC" id="5.4.99.21"/>
    </reaction>
</comment>
<evidence type="ECO:0000256" key="1">
    <source>
        <dbReference type="ARBA" id="ARBA00023235"/>
    </source>
</evidence>
<protein>
    <recommendedName>
        <fullName evidence="5">Dual-specificity RNA pseudouridine synthase RluF</fullName>
        <ecNumber evidence="4">5.4.99.21</ecNumber>
    </recommendedName>
    <alternativeName>
        <fullName evidence="7">23S rRNA pseudouridine(2604) synthase</fullName>
    </alternativeName>
    <alternativeName>
        <fullName evidence="9">Ribosomal large subunit pseudouridine synthase F</fullName>
    </alternativeName>
    <alternativeName>
        <fullName evidence="8">rRNA pseudouridylate synthase F</fullName>
    </alternativeName>
    <alternativeName>
        <fullName evidence="10">rRNA-uridine isomerase F</fullName>
    </alternativeName>
    <alternativeName>
        <fullName evidence="6">tRNA(Tyr) pseudouridine(35) synthase</fullName>
    </alternativeName>
</protein>
<evidence type="ECO:0000256" key="6">
    <source>
        <dbReference type="ARBA" id="ARBA00041420"/>
    </source>
</evidence>
<keyword evidence="1" id="KW-0413">Isomerase</keyword>
<evidence type="ECO:0000256" key="5">
    <source>
        <dbReference type="ARBA" id="ARBA00039989"/>
    </source>
</evidence>
<dbReference type="InterPro" id="IPR006145">
    <property type="entry name" value="PsdUridine_synth_RsuA/RluA"/>
</dbReference>
<dbReference type="GO" id="GO:0000455">
    <property type="term" value="P:enzyme-directed rRNA pseudouridine synthesis"/>
    <property type="evidence" value="ECO:0007669"/>
    <property type="project" value="UniProtKB-ARBA"/>
</dbReference>
<dbReference type="AlphaFoldDB" id="A0A1Y6C6K0"/>
<dbReference type="Proteomes" id="UP000192920">
    <property type="component" value="Unassembled WGS sequence"/>
</dbReference>
<dbReference type="STRING" id="1123014.SAMN02745746_02935"/>
<evidence type="ECO:0000256" key="8">
    <source>
        <dbReference type="ARBA" id="ARBA00042843"/>
    </source>
</evidence>
<name>A0A1Y6C6K0_9NEIS</name>
<dbReference type="InterPro" id="IPR050343">
    <property type="entry name" value="RsuA_PseudoU_synthase"/>
</dbReference>
<dbReference type="EC" id="5.4.99.21" evidence="4"/>
<dbReference type="GO" id="GO:0003723">
    <property type="term" value="F:RNA binding"/>
    <property type="evidence" value="ECO:0007669"/>
    <property type="project" value="UniProtKB-KW"/>
</dbReference>
<keyword evidence="14" id="KW-1185">Reference proteome</keyword>
<dbReference type="NCBIfam" id="TIGR00093">
    <property type="entry name" value="pseudouridine synthase"/>
    <property type="match status" value="1"/>
</dbReference>
<dbReference type="PROSITE" id="PS50889">
    <property type="entry name" value="S4"/>
    <property type="match status" value="1"/>
</dbReference>